<comment type="subcellular location">
    <subcellularLocation>
        <location evidence="1">Nucleus</location>
    </subcellularLocation>
</comment>
<dbReference type="KEGG" id="bbel:109474344"/>
<dbReference type="AlphaFoldDB" id="A0A6P4ZGK1"/>
<evidence type="ECO:0000313" key="4">
    <source>
        <dbReference type="Proteomes" id="UP000515135"/>
    </source>
</evidence>
<feature type="region of interest" description="Disordered" evidence="2">
    <location>
        <begin position="542"/>
        <end position="581"/>
    </location>
</feature>
<accession>A0A6P4ZGK1</accession>
<evidence type="ECO:0000259" key="3">
    <source>
        <dbReference type="PROSITE" id="PS51319"/>
    </source>
</evidence>
<dbReference type="Pfam" id="PF08711">
    <property type="entry name" value="Med26"/>
    <property type="match status" value="1"/>
</dbReference>
<feature type="region of interest" description="Disordered" evidence="2">
    <location>
        <begin position="389"/>
        <end position="417"/>
    </location>
</feature>
<sequence length="690" mass="76365">MADSEEERLVSISGQLNTLVSEGRTDDTVPILCDLRDQDISLRLLKKTQIGRAVNNVRRNSNNAEVIALAKKIVNKWRRSAESQYNSVVSATGELPNSQMSQMTEETQMSQSQQTTGCPIPMEHHQIKTERREEKETGLTQDFESLLPPSNRSALLLHPKDKGTGLVSTQNKDAEQEHDRETSQERQDNLLLQQTQQSNNSECPKPESYTRNKTSLTTGLVEGIRATSPRDGVMSGEPGSDHNVSQLTHLSEGHQSQQATVHAEKNSARAEEGHPRANTSTNNCVTTQNTSERSTNTVTTQNTCERPMTEIQSLRRDVSQIQRQVARIESVLTMLFTPLKQNLDRVSSKLSALEQRQTARNSQNAVASSHDALEAEALAYPDWQGTTSLSTGPSFRSNSASGSNTMTHRPQSSSKQSLLPLKVKSEPVDHGYDLATANDELPITQETGGSPSQLLLPQMTEDGCGIRFESLSSDTEKNKTAACPNPGPSTEPDISPRKKLKLDHPKYCSLPSWMAGGSVGKSSGFQDRCSYCTSDVEGLKVVRGETDSEDDSDQEEGEPVLQQSPPAVLETPDNPSASNAEANFGEKETFDAQEESQPPQRVALESDFRPERVKWLRQRIKFSTVDHLISCSELKSLLRQHFGYTSDQELGHAVKDAFPDVTRKRRRVKGRLMFFYAGLQWVGSETLSDN</sequence>
<dbReference type="PROSITE" id="PS51319">
    <property type="entry name" value="TFIIS_N"/>
    <property type="match status" value="1"/>
</dbReference>
<feature type="region of interest" description="Disordered" evidence="2">
    <location>
        <begin position="470"/>
        <end position="498"/>
    </location>
</feature>
<feature type="compositionally biased region" description="Polar residues" evidence="2">
    <location>
        <begin position="277"/>
        <end position="301"/>
    </location>
</feature>
<organism evidence="4 6">
    <name type="scientific">Branchiostoma belcheri</name>
    <name type="common">Amphioxus</name>
    <dbReference type="NCBI Taxonomy" id="7741"/>
    <lineage>
        <taxon>Eukaryota</taxon>
        <taxon>Metazoa</taxon>
        <taxon>Chordata</taxon>
        <taxon>Cephalochordata</taxon>
        <taxon>Leptocardii</taxon>
        <taxon>Amphioxiformes</taxon>
        <taxon>Branchiostomatidae</taxon>
        <taxon>Branchiostoma</taxon>
    </lineage>
</organism>
<evidence type="ECO:0000313" key="5">
    <source>
        <dbReference type="RefSeq" id="XP_019630196.1"/>
    </source>
</evidence>
<dbReference type="RefSeq" id="XP_019630197.1">
    <property type="nucleotide sequence ID" value="XM_019774638.1"/>
</dbReference>
<name>A0A6P4ZGK1_BRABE</name>
<feature type="compositionally biased region" description="Basic and acidic residues" evidence="2">
    <location>
        <begin position="172"/>
        <end position="188"/>
    </location>
</feature>
<proteinExistence type="predicted"/>
<feature type="compositionally biased region" description="Polar residues" evidence="2">
    <location>
        <begin position="143"/>
        <end position="153"/>
    </location>
</feature>
<dbReference type="RefSeq" id="XP_019630196.1">
    <property type="nucleotide sequence ID" value="XM_019774637.1"/>
</dbReference>
<feature type="compositionally biased region" description="Low complexity" evidence="2">
    <location>
        <begin position="189"/>
        <end position="200"/>
    </location>
</feature>
<dbReference type="Gene3D" id="1.20.930.10">
    <property type="entry name" value="Conserved domain common to transcription factors TFIIS, elongin A, CRSP70"/>
    <property type="match status" value="1"/>
</dbReference>
<dbReference type="Proteomes" id="UP000515135">
    <property type="component" value="Unplaced"/>
</dbReference>
<dbReference type="InterPro" id="IPR017923">
    <property type="entry name" value="TFIIS_N"/>
</dbReference>
<protein>
    <submittedName>
        <fullName evidence="5 6">Uncharacterized protein LOC109474344</fullName>
    </submittedName>
</protein>
<feature type="compositionally biased region" description="Polar residues" evidence="2">
    <location>
        <begin position="389"/>
        <end position="409"/>
    </location>
</feature>
<feature type="compositionally biased region" description="Basic and acidic residues" evidence="2">
    <location>
        <begin position="262"/>
        <end position="275"/>
    </location>
</feature>
<dbReference type="OrthoDB" id="10047705at2759"/>
<dbReference type="GO" id="GO:0005634">
    <property type="term" value="C:nucleus"/>
    <property type="evidence" value="ECO:0007669"/>
    <property type="project" value="UniProtKB-SubCell"/>
</dbReference>
<gene>
    <name evidence="5 6" type="primary">LOC109474344</name>
</gene>
<feature type="region of interest" description="Disordered" evidence="2">
    <location>
        <begin position="143"/>
        <end position="301"/>
    </location>
</feature>
<dbReference type="SUPFAM" id="SSF47676">
    <property type="entry name" value="Conserved domain common to transcription factors TFIIS, elongin A, CRSP70"/>
    <property type="match status" value="1"/>
</dbReference>
<feature type="compositionally biased region" description="Polar residues" evidence="2">
    <location>
        <begin position="242"/>
        <end position="260"/>
    </location>
</feature>
<keyword evidence="1" id="KW-0539">Nucleus</keyword>
<dbReference type="InterPro" id="IPR035441">
    <property type="entry name" value="TFIIS/LEDGF_dom_sf"/>
</dbReference>
<evidence type="ECO:0000256" key="2">
    <source>
        <dbReference type="SAM" id="MobiDB-lite"/>
    </source>
</evidence>
<keyword evidence="4" id="KW-1185">Reference proteome</keyword>
<feature type="compositionally biased region" description="Acidic residues" evidence="2">
    <location>
        <begin position="547"/>
        <end position="558"/>
    </location>
</feature>
<dbReference type="PANTHER" id="PTHR47210:SF1">
    <property type="entry name" value="MEDIATOR OF RNA POLYMERASE II TRANSCRIPTION SUBUNIT 26C-RELATED"/>
    <property type="match status" value="1"/>
</dbReference>
<dbReference type="PANTHER" id="PTHR47210">
    <property type="entry name" value="MEDIATOR OF RNA POLYMERASE II TRANSCRIPTION SUBUNIT 26C-RELATED"/>
    <property type="match status" value="1"/>
</dbReference>
<evidence type="ECO:0000256" key="1">
    <source>
        <dbReference type="PROSITE-ProRule" id="PRU00649"/>
    </source>
</evidence>
<dbReference type="GeneID" id="109474344"/>
<dbReference type="InterPro" id="IPR044790">
    <property type="entry name" value="MD26C-like"/>
</dbReference>
<reference evidence="5 6" key="1">
    <citation type="submission" date="2025-04" db="UniProtKB">
        <authorList>
            <consortium name="RefSeq"/>
        </authorList>
    </citation>
    <scope>IDENTIFICATION</scope>
    <source>
        <tissue evidence="5 6">Gonad</tissue>
    </source>
</reference>
<evidence type="ECO:0000313" key="6">
    <source>
        <dbReference type="RefSeq" id="XP_019630197.1"/>
    </source>
</evidence>
<feature type="domain" description="TFIIS N-terminal" evidence="3">
    <location>
        <begin position="1"/>
        <end position="84"/>
    </location>
</feature>